<accession>A0ABN1MFZ0</accession>
<evidence type="ECO:0000256" key="2">
    <source>
        <dbReference type="ARBA" id="ARBA00022525"/>
    </source>
</evidence>
<dbReference type="InterPro" id="IPR055354">
    <property type="entry name" value="DUF7507"/>
</dbReference>
<evidence type="ECO:0000256" key="5">
    <source>
        <dbReference type="SAM" id="Phobius"/>
    </source>
</evidence>
<feature type="domain" description="DUF7507" evidence="7">
    <location>
        <begin position="871"/>
        <end position="979"/>
    </location>
</feature>
<feature type="domain" description="DUF7507" evidence="7">
    <location>
        <begin position="770"/>
        <end position="860"/>
    </location>
</feature>
<evidence type="ECO:0000256" key="4">
    <source>
        <dbReference type="SAM" id="MobiDB-lite"/>
    </source>
</evidence>
<evidence type="ECO:0000313" key="8">
    <source>
        <dbReference type="EMBL" id="GAA0871989.1"/>
    </source>
</evidence>
<feature type="domain" description="DUF7507" evidence="7">
    <location>
        <begin position="1492"/>
        <end position="1581"/>
    </location>
</feature>
<evidence type="ECO:0000259" key="6">
    <source>
        <dbReference type="Pfam" id="PF17210"/>
    </source>
</evidence>
<feature type="domain" description="DUF7507" evidence="7">
    <location>
        <begin position="993"/>
        <end position="1092"/>
    </location>
</feature>
<dbReference type="InterPro" id="IPR051172">
    <property type="entry name" value="Chlamydia_OmcB"/>
</dbReference>
<dbReference type="Gene3D" id="2.60.40.10">
    <property type="entry name" value="Immunoglobulins"/>
    <property type="match status" value="2"/>
</dbReference>
<feature type="transmembrane region" description="Helical" evidence="5">
    <location>
        <begin position="12"/>
        <end position="31"/>
    </location>
</feature>
<dbReference type="PANTHER" id="PTHR34819">
    <property type="entry name" value="LARGE CYSTEINE-RICH PERIPLASMIC PROTEIN OMCB"/>
    <property type="match status" value="1"/>
</dbReference>
<feature type="domain" description="DUF7507" evidence="7">
    <location>
        <begin position="1235"/>
        <end position="1339"/>
    </location>
</feature>
<comment type="subcellular location">
    <subcellularLocation>
        <location evidence="1">Secreted</location>
    </subcellularLocation>
</comment>
<feature type="domain" description="SD-repeat containing protein B" evidence="6">
    <location>
        <begin position="286"/>
        <end position="345"/>
    </location>
</feature>
<reference evidence="8 9" key="1">
    <citation type="journal article" date="2019" name="Int. J. Syst. Evol. Microbiol.">
        <title>The Global Catalogue of Microorganisms (GCM) 10K type strain sequencing project: providing services to taxonomists for standard genome sequencing and annotation.</title>
        <authorList>
            <consortium name="The Broad Institute Genomics Platform"/>
            <consortium name="The Broad Institute Genome Sequencing Center for Infectious Disease"/>
            <person name="Wu L."/>
            <person name="Ma J."/>
        </authorList>
    </citation>
    <scope>NUCLEOTIDE SEQUENCE [LARGE SCALE GENOMIC DNA]</scope>
    <source>
        <strain evidence="8 9">JCM 16082</strain>
    </source>
</reference>
<organism evidence="8 9">
    <name type="scientific">Gangjinia marincola</name>
    <dbReference type="NCBI Taxonomy" id="578463"/>
    <lineage>
        <taxon>Bacteria</taxon>
        <taxon>Pseudomonadati</taxon>
        <taxon>Bacteroidota</taxon>
        <taxon>Flavobacteriia</taxon>
        <taxon>Flavobacteriales</taxon>
        <taxon>Flavobacteriaceae</taxon>
        <taxon>Gangjinia</taxon>
    </lineage>
</organism>
<dbReference type="InterPro" id="IPR013783">
    <property type="entry name" value="Ig-like_fold"/>
</dbReference>
<dbReference type="InterPro" id="IPR047589">
    <property type="entry name" value="DUF11_rpt"/>
</dbReference>
<feature type="domain" description="DUF7507" evidence="7">
    <location>
        <begin position="507"/>
        <end position="603"/>
    </location>
</feature>
<keyword evidence="5" id="KW-0812">Transmembrane</keyword>
<protein>
    <submittedName>
        <fullName evidence="8">Uncharacterized protein</fullName>
    </submittedName>
</protein>
<keyword evidence="5" id="KW-0472">Membrane</keyword>
<dbReference type="Proteomes" id="UP001500507">
    <property type="component" value="Unassembled WGS sequence"/>
</dbReference>
<keyword evidence="3" id="KW-0732">Signal</keyword>
<proteinExistence type="predicted"/>
<keyword evidence="5" id="KW-1133">Transmembrane helix</keyword>
<dbReference type="InterPro" id="IPR018247">
    <property type="entry name" value="EF_Hand_1_Ca_BS"/>
</dbReference>
<feature type="domain" description="DUF7507" evidence="7">
    <location>
        <begin position="1116"/>
        <end position="1214"/>
    </location>
</feature>
<keyword evidence="9" id="KW-1185">Reference proteome</keyword>
<dbReference type="NCBIfam" id="TIGR01451">
    <property type="entry name" value="B_ant_repeat"/>
    <property type="match status" value="8"/>
</dbReference>
<evidence type="ECO:0000256" key="1">
    <source>
        <dbReference type="ARBA" id="ARBA00004613"/>
    </source>
</evidence>
<feature type="domain" description="DUF7507" evidence="7">
    <location>
        <begin position="618"/>
        <end position="728"/>
    </location>
</feature>
<dbReference type="InterPro" id="IPR033764">
    <property type="entry name" value="Sdr_B"/>
</dbReference>
<comment type="caution">
    <text evidence="8">The sequence shown here is derived from an EMBL/GenBank/DDBJ whole genome shotgun (WGS) entry which is preliminary data.</text>
</comment>
<name>A0ABN1MFZ0_9FLAO</name>
<dbReference type="EMBL" id="BAAAFG010000013">
    <property type="protein sequence ID" value="GAA0871989.1"/>
    <property type="molecule type" value="Genomic_DNA"/>
</dbReference>
<dbReference type="Pfam" id="PF24346">
    <property type="entry name" value="DUF7507"/>
    <property type="match status" value="10"/>
</dbReference>
<feature type="domain" description="DUF7507" evidence="7">
    <location>
        <begin position="1364"/>
        <end position="1449"/>
    </location>
</feature>
<feature type="region of interest" description="Disordered" evidence="4">
    <location>
        <begin position="1569"/>
        <end position="1597"/>
    </location>
</feature>
<dbReference type="Pfam" id="PF13585">
    <property type="entry name" value="CHU_C"/>
    <property type="match status" value="1"/>
</dbReference>
<evidence type="ECO:0000259" key="7">
    <source>
        <dbReference type="Pfam" id="PF24346"/>
    </source>
</evidence>
<dbReference type="RefSeq" id="WP_343764810.1">
    <property type="nucleotide sequence ID" value="NZ_BAAAFG010000013.1"/>
</dbReference>
<sequence length="1712" mass="180865">MRKKYFKLTSTYSLVYVIILIAAIGSLFSYASKQQRNSFAVTGTLTGNIFQDLNNNKIKDPGEPGFANIDVQITDVNDVEQTVVTNSLGNWTAVVPAGETVVDIQDFDQDEVDAGVVFPTVLDSDFPQNGLTLTLGADPKTVTVTEGGSLNTGPVGYAVLGCVTGCVYIDENGNGIFDVGIESTVAGATVIIDPDDPLIEDFFEITDANGIWEACTVPGNISALVVTNTGTPNIDPDSDVTQGVNPSQTIIVAGQTIFFGDDNNGDGVGDAKVGFFPPEFGTSTGIVFNDINFNGIQDVGEPGIPGVSVSIEVISGPGNNNFVQTNDEGVWTVDLEPGTYTSDVVEVTVDIGCPNQVLRSIDSDALVDIVVDDEETFAGFDGFFCPVPEIDLQKFGDYVDTNGDGGVSVGDAIEYTFTVTNTGNRQLSNITIDDVLVPVSGGPIALLPGESDTTTFTATYFITAADIDAGEVCNIATVTGFTPETFEVQDTVEEVCTATENLCETNLVKTGVLVDDGDGEITTNDVIEYTFEVTNTGDQLITGVSITDGMLGLTNAFVSPSTLAPGETGILGPVTYNIQQSDLNAGEVINNAEANWECQSGQTAIPSTDQEIVVLELNPQLTLLKGGQFVDDGNGQLDPNDVINYTFTVTNTGNVTIENAFIVDPLLDPTNPIIGPFDLPVGAFIEFNATNTGGVTTYSITPDDINAGVVCNQATVSGESPTDEPVSDVSDSVNIADDTGADDDITCTPLPPVGELDIIKFGTYVDFNNNGFVDVGDRIVYSFRVENIGNFPVFNITIDDDDIGITNLFVANELEPGDFRDVEDENTLFYEISNEDIAAGVFCNLATVNGETSEGTPVTDSDVLCTPLSISPAISIVKTGIYVDTDPVGVLNAGDLIEYTFTITNTGNVSLNNVVLDDPLLPNSPFTLPDLAPGEQIILSGSNDANYVYAIIENDITNGFVTNTACVNADDPTGSPVTESCSTEIITLSNVASIELLKGVTYVDANNDGIINAGDELSYDFTVTNTGDLEVTNLSIDDADIGQTGIVVSPSTLGVDETGTATATYVLTQSDIDAGEFCNSAIAIGSSTQGTVTDVSDSTNPLDGPGNNDETCWFAAAISIVKSGVLVDANNNGVVDVDDVIQYTLTVINNGSEDLTSIQVEDPLLGGDIGSPFNLAVGEEFTLPIQIYGLEQSDIEEGEVCNIASVEGVSSPSNINVSDESNEVCIDLDDGFISSIVLVKSATVLLGDDNTLNAGDQIQYTFTVTNTGGTNISNIELDDATINFENISVAGSLAPGVSAEVSTDASTNYIIIQEDIDAGEFCNTAVAEGFDPDGISVTSEASICTPLELVTGIVLEKGSVLNDENGDGLSQPGETIDYTFTVTNTGDAPLADVIILDPLFEVTNDIIFGPFNLNPGVAETFTLSYTLQQSDIDVGEVVNSATAIGIYLNEDVQDVSDSTNDNDGDEDDDPTVTPLLIENGLALLKSGVYVDTDENEMVNVGDQINYQFTLTNTGNTTLFNIVIDDVDDINVSIEVGTLLPGEIFTSEEILYSLVQADLQAGEKVNSATATGFNTNGGSVEDVSDSTNPADDTGEDDDPTVVLLDVPDDVIFYNGITPNGDGINDVLIIENIENFPSNNLKIFNRWGVLVYEAEAYGSIEDGERIEFDGTSDGRITIAKNEKLPTGTYIYIFEYVDFLDRTRELTGFIYINAD</sequence>
<gene>
    <name evidence="8" type="ORF">GCM10009117_11360</name>
</gene>
<keyword evidence="2" id="KW-0964">Secreted</keyword>
<feature type="domain" description="DUF7507" evidence="7">
    <location>
        <begin position="388"/>
        <end position="490"/>
    </location>
</feature>
<evidence type="ECO:0000313" key="9">
    <source>
        <dbReference type="Proteomes" id="UP001500507"/>
    </source>
</evidence>
<dbReference type="Pfam" id="PF17210">
    <property type="entry name" value="SdrD_B"/>
    <property type="match status" value="1"/>
</dbReference>
<dbReference type="PROSITE" id="PS00018">
    <property type="entry name" value="EF_HAND_1"/>
    <property type="match status" value="1"/>
</dbReference>
<evidence type="ECO:0000256" key="3">
    <source>
        <dbReference type="ARBA" id="ARBA00022729"/>
    </source>
</evidence>
<dbReference type="SUPFAM" id="SSF117074">
    <property type="entry name" value="Hypothetical protein PA1324"/>
    <property type="match status" value="1"/>
</dbReference>